<comment type="caution">
    <text evidence="1">The sequence shown here is derived from an EMBL/GenBank/DDBJ whole genome shotgun (WGS) entry which is preliminary data.</text>
</comment>
<dbReference type="Proteomes" id="UP000032582">
    <property type="component" value="Unassembled WGS sequence"/>
</dbReference>
<evidence type="ECO:0000313" key="2">
    <source>
        <dbReference type="Proteomes" id="UP000032582"/>
    </source>
</evidence>
<dbReference type="EMBL" id="JZSH01000047">
    <property type="protein sequence ID" value="KJF78433.1"/>
    <property type="molecule type" value="Genomic_DNA"/>
</dbReference>
<gene>
    <name evidence="1" type="ORF">UA45_06195</name>
</gene>
<protein>
    <submittedName>
        <fullName evidence="1">Uncharacterized protein</fullName>
    </submittedName>
</protein>
<sequence length="150" mass="16287">MITCQNKSSHWLGGACLVSAGLSVTAGYSHMKKDSVAAVFIQLYTDYPNSIGSVQRLPDDIGLVPEILIANGVSDLNHWNDIHSVKFWAELLAKVSTGFSGETLSYPNQDIPNCGEIGFCESIKRAAFPPPFACSILNIEQISHYRVVNG</sequence>
<accession>A0A0D8LCE9</accession>
<name>A0A0D8LCE9_MORMO</name>
<organism evidence="1 2">
    <name type="scientific">Morganella morganii</name>
    <name type="common">Proteus morganii</name>
    <dbReference type="NCBI Taxonomy" id="582"/>
    <lineage>
        <taxon>Bacteria</taxon>
        <taxon>Pseudomonadati</taxon>
        <taxon>Pseudomonadota</taxon>
        <taxon>Gammaproteobacteria</taxon>
        <taxon>Enterobacterales</taxon>
        <taxon>Morganellaceae</taxon>
        <taxon>Morganella</taxon>
    </lineage>
</organism>
<dbReference type="AlphaFoldDB" id="A0A0D8LCE9"/>
<reference evidence="1 2" key="1">
    <citation type="submission" date="2015-02" db="EMBL/GenBank/DDBJ databases">
        <title>Whole genome shotgun sequencing of cultured foodborne pathogen.</title>
        <authorList>
            <person name="Timme R."/>
            <person name="Allard M.W."/>
            <person name="Strain E."/>
            <person name="Evans P.S."/>
            <person name="Brown E."/>
        </authorList>
    </citation>
    <scope>NUCLEOTIDE SEQUENCE [LARGE SCALE GENOMIC DNA]</scope>
    <source>
        <strain evidence="1 2">GCSL-TSO-24</strain>
    </source>
</reference>
<evidence type="ECO:0000313" key="1">
    <source>
        <dbReference type="EMBL" id="KJF78433.1"/>
    </source>
</evidence>
<dbReference type="PATRIC" id="fig|582.24.peg.1887"/>
<proteinExistence type="predicted"/>